<dbReference type="InterPro" id="IPR036775">
    <property type="entry name" value="DNA_pol_Y-fam_lit_finger_sf"/>
</dbReference>
<dbReference type="Pfam" id="PF14377">
    <property type="entry name" value="UBM"/>
    <property type="match status" value="2"/>
</dbReference>
<dbReference type="PROSITE" id="PS50172">
    <property type="entry name" value="BRCT"/>
    <property type="match status" value="1"/>
</dbReference>
<dbReference type="FunFam" id="3.30.1490.100:FF:000001">
    <property type="entry name" value="DNA repair protein REV1"/>
    <property type="match status" value="1"/>
</dbReference>
<dbReference type="Gene3D" id="1.20.58.1280">
    <property type="entry name" value="DNA repair protein Rev1, C-terminal domain"/>
    <property type="match status" value="1"/>
</dbReference>
<dbReference type="CDD" id="cd01701">
    <property type="entry name" value="PolY_Rev1"/>
    <property type="match status" value="1"/>
</dbReference>
<feature type="domain" description="BRCT" evidence="16">
    <location>
        <begin position="25"/>
        <end position="112"/>
    </location>
</feature>
<dbReference type="FunFam" id="3.40.1170.60:FF:000005">
    <property type="entry name" value="DNA repair protein REV1"/>
    <property type="match status" value="1"/>
</dbReference>
<feature type="compositionally biased region" description="Low complexity" evidence="15">
    <location>
        <begin position="869"/>
        <end position="878"/>
    </location>
</feature>
<evidence type="ECO:0000256" key="4">
    <source>
        <dbReference type="ARBA" id="ARBA00022634"/>
    </source>
</evidence>
<dbReference type="FunFam" id="3.30.70.270:FF:000005">
    <property type="entry name" value="DNA repair protein REV1"/>
    <property type="match status" value="1"/>
</dbReference>
<dbReference type="PROSITE" id="PS50173">
    <property type="entry name" value="UMUC"/>
    <property type="match status" value="1"/>
</dbReference>
<dbReference type="InterPro" id="IPR017961">
    <property type="entry name" value="DNA_pol_Y-fam_little_finger"/>
</dbReference>
<evidence type="ECO:0000256" key="1">
    <source>
        <dbReference type="ARBA" id="ARBA00004123"/>
    </source>
</evidence>
<keyword evidence="7 14" id="KW-0479">Metal-binding</keyword>
<evidence type="ECO:0000256" key="6">
    <source>
        <dbReference type="ARBA" id="ARBA00022695"/>
    </source>
</evidence>
<evidence type="ECO:0000256" key="3">
    <source>
        <dbReference type="ARBA" id="ARBA00020399"/>
    </source>
</evidence>
<dbReference type="Gene3D" id="6.10.250.1630">
    <property type="match status" value="2"/>
</dbReference>
<organism evidence="18 19">
    <name type="scientific">Leptobrachium leishanense</name>
    <name type="common">Leishan spiny toad</name>
    <dbReference type="NCBI Taxonomy" id="445787"/>
    <lineage>
        <taxon>Eukaryota</taxon>
        <taxon>Metazoa</taxon>
        <taxon>Chordata</taxon>
        <taxon>Craniata</taxon>
        <taxon>Vertebrata</taxon>
        <taxon>Euteleostomi</taxon>
        <taxon>Amphibia</taxon>
        <taxon>Batrachia</taxon>
        <taxon>Anura</taxon>
        <taxon>Pelobatoidea</taxon>
        <taxon>Megophryidae</taxon>
        <taxon>Leptobrachium</taxon>
    </lineage>
</organism>
<dbReference type="CDD" id="cd19318">
    <property type="entry name" value="Rev1_UBM2"/>
    <property type="match status" value="2"/>
</dbReference>
<dbReference type="InterPro" id="IPR012112">
    <property type="entry name" value="REV1"/>
</dbReference>
<keyword evidence="9 14" id="KW-0460">Magnesium</keyword>
<dbReference type="PANTHER" id="PTHR45990">
    <property type="entry name" value="DNA REPAIR PROTEIN REV1"/>
    <property type="match status" value="1"/>
</dbReference>
<dbReference type="Gene3D" id="3.30.1490.100">
    <property type="entry name" value="DNA polymerase, Y-family, little finger domain"/>
    <property type="match status" value="1"/>
</dbReference>
<evidence type="ECO:0000256" key="11">
    <source>
        <dbReference type="ARBA" id="ARBA00023204"/>
    </source>
</evidence>
<dbReference type="CDD" id="cd17719">
    <property type="entry name" value="BRCT_Rev1"/>
    <property type="match status" value="1"/>
</dbReference>
<dbReference type="InterPro" id="IPR047346">
    <property type="entry name" value="Rev1_UBM1/2"/>
</dbReference>
<keyword evidence="19" id="KW-1185">Reference proteome</keyword>
<evidence type="ECO:0000256" key="12">
    <source>
        <dbReference type="ARBA" id="ARBA00023242"/>
    </source>
</evidence>
<dbReference type="Gene3D" id="6.10.250.1490">
    <property type="match status" value="1"/>
</dbReference>
<keyword evidence="12 13" id="KW-0539">Nucleus</keyword>
<dbReference type="Pfam" id="PF00533">
    <property type="entry name" value="BRCT"/>
    <property type="match status" value="1"/>
</dbReference>
<dbReference type="Gene3D" id="3.40.1170.60">
    <property type="match status" value="1"/>
</dbReference>
<evidence type="ECO:0000313" key="18">
    <source>
        <dbReference type="Ensembl" id="ENSLLEP00000000882.1"/>
    </source>
</evidence>
<keyword evidence="8 13" id="KW-0227">DNA damage</keyword>
<evidence type="ECO:0000256" key="5">
    <source>
        <dbReference type="ARBA" id="ARBA00022679"/>
    </source>
</evidence>
<dbReference type="AlphaFoldDB" id="A0A8C5P6Q6"/>
<evidence type="ECO:0000256" key="8">
    <source>
        <dbReference type="ARBA" id="ARBA00022763"/>
    </source>
</evidence>
<dbReference type="Gene3D" id="1.10.150.20">
    <property type="entry name" value="5' to 3' exonuclease, C-terminal subdomain"/>
    <property type="match status" value="1"/>
</dbReference>
<accession>A0A8C5P6Q6</accession>
<dbReference type="InterPro" id="IPR031991">
    <property type="entry name" value="Rev1_C"/>
</dbReference>
<dbReference type="GO" id="GO:0003684">
    <property type="term" value="F:damaged DNA binding"/>
    <property type="evidence" value="ECO:0007669"/>
    <property type="project" value="UniProtKB-UniRule"/>
</dbReference>
<protein>
    <recommendedName>
        <fullName evidence="3 13">DNA repair protein REV1</fullName>
        <ecNumber evidence="13">2.7.7.-</ecNumber>
    </recommendedName>
</protein>
<feature type="region of interest" description="Disordered" evidence="15">
    <location>
        <begin position="866"/>
        <end position="888"/>
    </location>
</feature>
<dbReference type="SMART" id="SM00292">
    <property type="entry name" value="BRCT"/>
    <property type="match status" value="1"/>
</dbReference>
<dbReference type="GeneTree" id="ENSGT00940000156374"/>
<evidence type="ECO:0000313" key="19">
    <source>
        <dbReference type="Proteomes" id="UP000694569"/>
    </source>
</evidence>
<evidence type="ECO:0000256" key="10">
    <source>
        <dbReference type="ARBA" id="ARBA00023125"/>
    </source>
</evidence>
<dbReference type="EC" id="2.7.7.-" evidence="13"/>
<feature type="region of interest" description="Disordered" evidence="15">
    <location>
        <begin position="158"/>
        <end position="177"/>
    </location>
</feature>
<feature type="region of interest" description="Disordered" evidence="15">
    <location>
        <begin position="1030"/>
        <end position="1058"/>
    </location>
</feature>
<evidence type="ECO:0000256" key="7">
    <source>
        <dbReference type="ARBA" id="ARBA00022723"/>
    </source>
</evidence>
<feature type="binding site" evidence="14">
    <location>
        <position position="396"/>
    </location>
    <ligand>
        <name>Mg(2+)</name>
        <dbReference type="ChEBI" id="CHEBI:18420"/>
        <label>1</label>
    </ligand>
</feature>
<feature type="compositionally biased region" description="Basic residues" evidence="15">
    <location>
        <begin position="1035"/>
        <end position="1051"/>
    </location>
</feature>
<dbReference type="Gene3D" id="3.30.70.270">
    <property type="match status" value="2"/>
</dbReference>
<evidence type="ECO:0000256" key="9">
    <source>
        <dbReference type="ARBA" id="ARBA00022842"/>
    </source>
</evidence>
<name>A0A8C5P6Q6_9ANUR</name>
<keyword evidence="11 13" id="KW-0234">DNA repair</keyword>
<keyword evidence="10 13" id="KW-0238">DNA-binding</keyword>
<dbReference type="Pfam" id="PF16727">
    <property type="entry name" value="REV1_C"/>
    <property type="match status" value="1"/>
</dbReference>
<dbReference type="SUPFAM" id="SSF52113">
    <property type="entry name" value="BRCT domain"/>
    <property type="match status" value="1"/>
</dbReference>
<comment type="similarity">
    <text evidence="2 13">Belongs to the DNA polymerase type-Y family.</text>
</comment>
<dbReference type="FunFam" id="1.10.150.20:FF:000025">
    <property type="entry name" value="DNA repair protein REV1"/>
    <property type="match status" value="1"/>
</dbReference>
<keyword evidence="5 13" id="KW-0808">Transferase</keyword>
<dbReference type="InterPro" id="IPR038401">
    <property type="entry name" value="Rev1_C_sf"/>
</dbReference>
<dbReference type="GO" id="GO:0017125">
    <property type="term" value="F:deoxycytidyl transferase activity"/>
    <property type="evidence" value="ECO:0007669"/>
    <property type="project" value="TreeGrafter"/>
</dbReference>
<comment type="function">
    <text evidence="13">Deoxycytidyl transferase involved in DNA repair. Transfers a dCMP residue from dCTP to the 3'-end of a DNA primer in a template-dependent reaction. May assist in the first step in the bypass of abasic lesions by the insertion of a nucleotide opposite the lesion. Required for normal induction of mutations by physical and chemical agents.</text>
</comment>
<dbReference type="Proteomes" id="UP000694569">
    <property type="component" value="Unplaced"/>
</dbReference>
<evidence type="ECO:0000256" key="14">
    <source>
        <dbReference type="PIRSR" id="PIRSR036573-2"/>
    </source>
</evidence>
<dbReference type="GO" id="GO:0005634">
    <property type="term" value="C:nucleus"/>
    <property type="evidence" value="ECO:0007669"/>
    <property type="project" value="UniProtKB-SubCell"/>
</dbReference>
<dbReference type="CDD" id="cd12145">
    <property type="entry name" value="Rev1_C"/>
    <property type="match status" value="1"/>
</dbReference>
<comment type="subcellular location">
    <subcellularLocation>
        <location evidence="1 13">Nucleus</location>
    </subcellularLocation>
</comment>
<dbReference type="SUPFAM" id="SSF100879">
    <property type="entry name" value="Lesion bypass DNA polymerase (Y-family), little finger domain"/>
    <property type="match status" value="1"/>
</dbReference>
<evidence type="ECO:0000256" key="13">
    <source>
        <dbReference type="PIRNR" id="PIRNR036573"/>
    </source>
</evidence>
<comment type="cofactor">
    <cofactor evidence="14">
        <name>Mg(2+)</name>
        <dbReference type="ChEBI" id="CHEBI:18420"/>
    </cofactor>
    <text evidence="14">Binds 2 magnesium ions.</text>
</comment>
<proteinExistence type="inferred from homology"/>
<sequence>MPAKVQKLDDQFRSDAPLMQQKDGISSSIFNGVAIYVNGYTDPTADQLRHMMMLHGGQYHVYYSRSKTTHIIATNLPNNKIKALKDEKVVHPEWITESIKAGHLLSYVPYQLYTKQPSAQKSLNFTSKCRSDDQMPGPSSIARSANHKVNHSLEDCSTTVSTVHSNGTEGWEEEDDQRNDDMELLDLEQAFSDHMPNGILTHKGNTAVYNGHNCSSNGALKPLDSSVHSSNSLASRDSLMQQEKSNMACVDFKDCGSEHLQPNRHTDASCNPHRTVLSCSPSSSSSFLHSNTKVNGAHHSLQGPSSTKSTTIASATFPQLPKTTDSNFISDFYAHSRLHHISTWKCEFTEYVRNLQTQSTGSLPGHERLKKMKSVTLGTSSVSSVTKCQNCIIHVDMDCFFVSVGIRNRSDLKGKPVAVTSNRGAGRQALREGSNPQLEFQYYQKKILNGKAEIPNSEDQTNCEPTHVAQRNGLDIDTSQLSLAEIASCSYEARQAGVKNGMFFGRAKQLCPDLQVVPYDFDAYKEVAMTMYQTLASYTHDIEAVSCDEALADITEILTETKLTSNEVASAIRSEIKEKTGCVASIGMGSNILLARMATRRAKPDGQYHLKPEEVDDFIRGQLVNSLPGVGRSMEHKLASMGVKTCGDLQNIAMSKLQKEFGPKTGQTLYRFCRGLDDRPIRKEKERKSVSAEINYGIRFTQPQEADAFLMNLSTEIQRRLQAVNMKGRKLTLKIMIRKPGAPIEPAKFGGHGICDNIARTVTLEQPTDNGQVIGNEVLNMFHSMKMNIADMRGVGLQMHQLVPANNSSTFNATSVKSGLLPGGSRSVIEMFQGHKVKKLTDNEDNKRVFVGAVDVELSAYCNKSTTYSHASGSGKAESSSKKNGMHSPVNVKSCLHFTIEVPSPSQVDPSVLEALPPDIREQVEQAFANQNRVPAIDCKKKSVDGTSSGFQQQTVATVLLQIPPLSDQGEDAGINVIALPAFSQVDPDVFAALPVELQDELRAAYGQKTRQTENSINLNPNFVPKYPLLQLKNRTAKSKKKRRKKNHSPTKKIQSPLKAKLFNSPLKNFLLAGSPLKHNDGPLKQEAIPHAQSQVELAASTSNDPGPLSQRGNSFRTKSPNLAGAIEFNDVKTLLKEWITTIADPMEEDILQVVKYCTDLIEEKDLEKLDLVVKYMKRLMQQSVESVWNMAFDFILDNVQVVLQQTYGSTLKV</sequence>
<dbReference type="Pfam" id="PF11799">
    <property type="entry name" value="IMS_C"/>
    <property type="match status" value="1"/>
</dbReference>
<dbReference type="InterPro" id="IPR001126">
    <property type="entry name" value="UmuC"/>
</dbReference>
<dbReference type="GO" id="GO:0003887">
    <property type="term" value="F:DNA-directed DNA polymerase activity"/>
    <property type="evidence" value="ECO:0007669"/>
    <property type="project" value="InterPro"/>
</dbReference>
<reference evidence="18" key="1">
    <citation type="submission" date="2025-08" db="UniProtKB">
        <authorList>
            <consortium name="Ensembl"/>
        </authorList>
    </citation>
    <scope>IDENTIFICATION</scope>
</reference>
<dbReference type="InterPro" id="IPR043502">
    <property type="entry name" value="DNA/RNA_pol_sf"/>
</dbReference>
<dbReference type="InterPro" id="IPR001357">
    <property type="entry name" value="BRCT_dom"/>
</dbReference>
<dbReference type="FunFam" id="3.40.50.10190:FF:000009">
    <property type="entry name" value="DNA repair protein REV1"/>
    <property type="match status" value="1"/>
</dbReference>
<dbReference type="FunFam" id="1.20.58.1280:FF:000001">
    <property type="entry name" value="DNA repair protein REV1"/>
    <property type="match status" value="1"/>
</dbReference>
<feature type="region of interest" description="Disordered" evidence="15">
    <location>
        <begin position="290"/>
        <end position="309"/>
    </location>
</feature>
<reference evidence="18" key="2">
    <citation type="submission" date="2025-09" db="UniProtKB">
        <authorList>
            <consortium name="Ensembl"/>
        </authorList>
    </citation>
    <scope>IDENTIFICATION</scope>
</reference>
<gene>
    <name evidence="18" type="primary">REV1</name>
</gene>
<dbReference type="InterPro" id="IPR036420">
    <property type="entry name" value="BRCT_dom_sf"/>
</dbReference>
<dbReference type="Ensembl" id="ENSLLET00000000914.1">
    <property type="protein sequence ID" value="ENSLLEP00000000882.1"/>
    <property type="gene ID" value="ENSLLEG00000000564.1"/>
</dbReference>
<dbReference type="OrthoDB" id="427711at2759"/>
<dbReference type="InterPro" id="IPR043128">
    <property type="entry name" value="Rev_trsase/Diguanyl_cyclase"/>
</dbReference>
<evidence type="ECO:0000259" key="17">
    <source>
        <dbReference type="PROSITE" id="PS50173"/>
    </source>
</evidence>
<keyword evidence="6 13" id="KW-0548">Nucleotidyltransferase</keyword>
<feature type="region of interest" description="Disordered" evidence="15">
    <location>
        <begin position="1094"/>
        <end position="1119"/>
    </location>
</feature>
<dbReference type="GO" id="GO:0006281">
    <property type="term" value="P:DNA repair"/>
    <property type="evidence" value="ECO:0007669"/>
    <property type="project" value="UniProtKB-KW"/>
</dbReference>
<dbReference type="GO" id="GO:0042276">
    <property type="term" value="P:error-prone translesion synthesis"/>
    <property type="evidence" value="ECO:0007669"/>
    <property type="project" value="InterPro"/>
</dbReference>
<dbReference type="Gene3D" id="3.40.50.10190">
    <property type="entry name" value="BRCT domain"/>
    <property type="match status" value="1"/>
</dbReference>
<dbReference type="PIRSF" id="PIRSF036573">
    <property type="entry name" value="REV1"/>
    <property type="match status" value="1"/>
</dbReference>
<dbReference type="GO" id="GO:0046872">
    <property type="term" value="F:metal ion binding"/>
    <property type="evidence" value="ECO:0007669"/>
    <property type="project" value="UniProtKB-KW"/>
</dbReference>
<dbReference type="InterPro" id="IPR053848">
    <property type="entry name" value="IMS_HHH_1"/>
</dbReference>
<dbReference type="Pfam" id="PF21999">
    <property type="entry name" value="IMS_HHH_1"/>
    <property type="match status" value="1"/>
</dbReference>
<keyword evidence="4 13" id="KW-0237">DNA synthesis</keyword>
<dbReference type="Pfam" id="PF00817">
    <property type="entry name" value="IMS"/>
    <property type="match status" value="1"/>
</dbReference>
<feature type="domain" description="UmuC" evidence="17">
    <location>
        <begin position="392"/>
        <end position="631"/>
    </location>
</feature>
<evidence type="ECO:0000259" key="16">
    <source>
        <dbReference type="PROSITE" id="PS50172"/>
    </source>
</evidence>
<dbReference type="SUPFAM" id="SSF56672">
    <property type="entry name" value="DNA/RNA polymerases"/>
    <property type="match status" value="1"/>
</dbReference>
<feature type="binding site" evidence="14">
    <location>
        <position position="548"/>
    </location>
    <ligand>
        <name>Mg(2+)</name>
        <dbReference type="ChEBI" id="CHEBI:18420"/>
        <label>1</label>
    </ligand>
</feature>
<dbReference type="GO" id="GO:0070987">
    <property type="term" value="P:error-free translesion synthesis"/>
    <property type="evidence" value="ECO:0007669"/>
    <property type="project" value="TreeGrafter"/>
</dbReference>
<evidence type="ECO:0000256" key="2">
    <source>
        <dbReference type="ARBA" id="ARBA00010945"/>
    </source>
</evidence>
<dbReference type="InterPro" id="IPR025527">
    <property type="entry name" value="HUWE1/Rev1_UBM"/>
</dbReference>
<feature type="binding site" evidence="14">
    <location>
        <position position="549"/>
    </location>
    <ligand>
        <name>Mg(2+)</name>
        <dbReference type="ChEBI" id="CHEBI:18420"/>
        <label>1</label>
    </ligand>
</feature>
<dbReference type="PANTHER" id="PTHR45990:SF1">
    <property type="entry name" value="DNA REPAIR PROTEIN REV1"/>
    <property type="match status" value="1"/>
</dbReference>
<evidence type="ECO:0000256" key="15">
    <source>
        <dbReference type="SAM" id="MobiDB-lite"/>
    </source>
</evidence>
<feature type="compositionally biased region" description="Polar residues" evidence="15">
    <location>
        <begin position="158"/>
        <end position="168"/>
    </location>
</feature>